<protein>
    <submittedName>
        <fullName evidence="3">Uncharacterized protein</fullName>
    </submittedName>
</protein>
<dbReference type="Proteomes" id="UP000187321">
    <property type="component" value="Chromosome"/>
</dbReference>
<dbReference type="Proteomes" id="UP000185687">
    <property type="component" value="Unassembled WGS sequence"/>
</dbReference>
<dbReference type="EMBL" id="CP019327">
    <property type="protein sequence ID" value="APX98056.1"/>
    <property type="molecule type" value="Genomic_DNA"/>
</dbReference>
<evidence type="ECO:0000313" key="3">
    <source>
        <dbReference type="EMBL" id="SIR36036.1"/>
    </source>
</evidence>
<evidence type="ECO:0000313" key="4">
    <source>
        <dbReference type="Proteomes" id="UP000185687"/>
    </source>
</evidence>
<gene>
    <name evidence="2" type="ORF">BB347_16340</name>
    <name evidence="3" type="ORF">SAMN05421809_1092</name>
</gene>
<proteinExistence type="predicted"/>
<dbReference type="RefSeq" id="WP_076579773.1">
    <property type="nucleotide sequence ID" value="NZ_CP019327.1"/>
</dbReference>
<reference evidence="2 5" key="1">
    <citation type="submission" date="2017-01" db="EMBL/GenBank/DDBJ databases">
        <title>Complete genome sequence of Haloterrigena daqingensis type strain (JX313T).</title>
        <authorList>
            <person name="Shuang W."/>
        </authorList>
    </citation>
    <scope>NUCLEOTIDE SEQUENCE [LARGE SCALE GENOMIC DNA]</scope>
    <source>
        <strain evidence="2 5">JX313</strain>
    </source>
</reference>
<name>A0A1N7AAF8_9EURY</name>
<feature type="transmembrane region" description="Helical" evidence="1">
    <location>
        <begin position="34"/>
        <end position="53"/>
    </location>
</feature>
<organism evidence="3 4">
    <name type="scientific">Natronorubrum daqingense</name>
    <dbReference type="NCBI Taxonomy" id="588898"/>
    <lineage>
        <taxon>Archaea</taxon>
        <taxon>Methanobacteriati</taxon>
        <taxon>Methanobacteriota</taxon>
        <taxon>Stenosarchaea group</taxon>
        <taxon>Halobacteria</taxon>
        <taxon>Halobacteriales</taxon>
        <taxon>Natrialbaceae</taxon>
        <taxon>Natronorubrum</taxon>
    </lineage>
</organism>
<dbReference type="STRING" id="588898.BB347_16340"/>
<dbReference type="KEGG" id="hda:BB347_16340"/>
<keyword evidence="4" id="KW-1185">Reference proteome</keyword>
<sequence length="60" mass="6175">MDEVKAYTAAFLLIALSLPLVSYGSTNGVEALSTLGFVAIIAAGCIPLVVRYAERLGASS</sequence>
<reference evidence="3 4" key="2">
    <citation type="submission" date="2017-01" db="EMBL/GenBank/DDBJ databases">
        <authorList>
            <person name="Mah S.A."/>
            <person name="Swanson W.J."/>
            <person name="Moy G.W."/>
            <person name="Vacquier V.D."/>
        </authorList>
    </citation>
    <scope>NUCLEOTIDE SEQUENCE [LARGE SCALE GENOMIC DNA]</scope>
    <source>
        <strain evidence="3 4">CGMCC 1.8909</strain>
    </source>
</reference>
<evidence type="ECO:0000313" key="2">
    <source>
        <dbReference type="EMBL" id="APX98056.1"/>
    </source>
</evidence>
<accession>A0A1N7AAF8</accession>
<keyword evidence="1" id="KW-0472">Membrane</keyword>
<dbReference type="EMBL" id="FTNP01000001">
    <property type="protein sequence ID" value="SIR36036.1"/>
    <property type="molecule type" value="Genomic_DNA"/>
</dbReference>
<dbReference type="AlphaFoldDB" id="A0A1N7AAF8"/>
<keyword evidence="1" id="KW-0812">Transmembrane</keyword>
<evidence type="ECO:0000256" key="1">
    <source>
        <dbReference type="SAM" id="Phobius"/>
    </source>
</evidence>
<evidence type="ECO:0000313" key="5">
    <source>
        <dbReference type="Proteomes" id="UP000187321"/>
    </source>
</evidence>
<dbReference type="GeneID" id="30957545"/>
<dbReference type="OrthoDB" id="376103at2157"/>
<keyword evidence="1" id="KW-1133">Transmembrane helix</keyword>